<name>A0A6M4AQ16_9ORTO</name>
<organism evidence="1">
    <name type="scientific">Pilchard orthomyxovirus</name>
    <dbReference type="NCBI Taxonomy" id="2732827"/>
    <lineage>
        <taxon>Viruses</taxon>
        <taxon>Riboviria</taxon>
        <taxon>Orthornavirae</taxon>
        <taxon>Negarnaviricota</taxon>
        <taxon>Polyploviricotina</taxon>
        <taxon>Insthoviricetes</taxon>
        <taxon>Articulavirales</taxon>
        <taxon>Orthomyxoviridae</taxon>
        <taxon>Sardinovirus</taxon>
        <taxon>Sardinovirus pilchardi</taxon>
    </lineage>
</organism>
<protein>
    <submittedName>
        <fullName evidence="1">Uncharacterized protein</fullName>
    </submittedName>
</protein>
<proteinExistence type="predicted"/>
<evidence type="ECO:0000313" key="1">
    <source>
        <dbReference type="EMBL" id="QJQ28616.1"/>
    </source>
</evidence>
<accession>A0A6M4AQ16</accession>
<reference evidence="1" key="1">
    <citation type="journal article" date="2020" name="Dis. Aquat. Organ.">
        <title>Pilchard orthomyxovirus (POMV). I. Characterisation of an emerging virus isolated from pilchards Sardinops sagax and Atlantic salmon Salmo salar.</title>
        <authorList>
            <person name="Mohr P.G."/>
            <person name="Crane M.S.J."/>
            <person name="Hoad J."/>
            <person name="Williams L.M."/>
            <person name="Cummins D."/>
            <person name="Neave M.J."/>
            <person name="Shiell B."/>
            <person name="Beddome G."/>
            <person name="Michalski W.P."/>
            <person name="Peck G.R."/>
            <person name="Samsing F."/>
            <person name="Wynne J.W."/>
            <person name="Crameri S.G."/>
            <person name="Hyatt A.D."/>
            <person name="Moody N.J.G."/>
        </authorList>
    </citation>
    <scope>NUCLEOTIDE SEQUENCE</scope>
    <source>
        <strain evidence="1">POMV12-02055</strain>
    </source>
</reference>
<dbReference type="EMBL" id="MN241349">
    <property type="protein sequence ID" value="QJQ28616.1"/>
    <property type="molecule type" value="Viral_cRNA"/>
</dbReference>
<sequence length="294" mass="32380">MDSEDNTQLAFDTNMRDVTVRMMKMRMLPSEIAEVIILTRALASMEGSKIEAEIVNLYHFAMVVQSREKVPGKLDLRRTISISNRGIQARIEKGGLQNVITDTSPLSIWNAPLRHPNLKVTGLLGRLCPEDLKLSGQLWFIVAGVFHSLPFLFGGMPVKDIENMPRSLLSEEMLESASCVYDVWTSFSGHEIADDFIRAAQIDGPDGQTIFHIESGRGPLNYRITHFVAILAEGGRITGTIGGDLSSDDAGLPEWEYYTDGTGRGVLSQLIERGMGRHESRGSLDGVLEAGFGL</sequence>